<dbReference type="EMBL" id="MDHJ01000001">
    <property type="protein sequence ID" value="OUE08745.1"/>
    <property type="molecule type" value="Genomic_DNA"/>
</dbReference>
<gene>
    <name evidence="1" type="ORF">CMsap09_07340</name>
</gene>
<evidence type="ECO:0000313" key="2">
    <source>
        <dbReference type="Proteomes" id="UP000195106"/>
    </source>
</evidence>
<comment type="caution">
    <text evidence="1">The sequence shown here is derived from an EMBL/GenBank/DDBJ whole genome shotgun (WGS) entry which is preliminary data.</text>
</comment>
<dbReference type="AlphaFoldDB" id="A0A251XTB1"/>
<protein>
    <submittedName>
        <fullName evidence="1">Uncharacterized protein</fullName>
    </submittedName>
</protein>
<reference evidence="1 2" key="1">
    <citation type="submission" date="2016-08" db="EMBL/GenBank/DDBJ databases">
        <title>Genome sequence of Clavibacter michiganensis spp. strain CASJ009.</title>
        <authorList>
            <person name="Thapa S.P."/>
            <person name="Coaker G."/>
        </authorList>
    </citation>
    <scope>NUCLEOTIDE SEQUENCE [LARGE SCALE GENOMIC DNA]</scope>
    <source>
        <strain evidence="1">CASJ009</strain>
    </source>
</reference>
<name>A0A251XTB1_9MICO</name>
<accession>A0A251XTB1</accession>
<proteinExistence type="predicted"/>
<organism evidence="1 2">
    <name type="scientific">Clavibacter michiganensis</name>
    <dbReference type="NCBI Taxonomy" id="28447"/>
    <lineage>
        <taxon>Bacteria</taxon>
        <taxon>Bacillati</taxon>
        <taxon>Actinomycetota</taxon>
        <taxon>Actinomycetes</taxon>
        <taxon>Micrococcales</taxon>
        <taxon>Microbacteriaceae</taxon>
        <taxon>Clavibacter</taxon>
    </lineage>
</organism>
<sequence length="47" mass="4858">MSADGALAGVVGHNSYFDRGTESFRNLALIGLGRTVAEDAMTDASGR</sequence>
<evidence type="ECO:0000313" key="1">
    <source>
        <dbReference type="EMBL" id="OUE08745.1"/>
    </source>
</evidence>
<dbReference type="Proteomes" id="UP000195106">
    <property type="component" value="Unassembled WGS sequence"/>
</dbReference>